<keyword evidence="2" id="KW-0489">Methyltransferase</keyword>
<feature type="coiled-coil region" evidence="5">
    <location>
        <begin position="1248"/>
        <end position="1275"/>
    </location>
</feature>
<feature type="region of interest" description="Disordered" evidence="6">
    <location>
        <begin position="1547"/>
        <end position="1641"/>
    </location>
</feature>
<dbReference type="GO" id="GO:0003886">
    <property type="term" value="F:DNA (cytosine-5-)-methyltransferase activity"/>
    <property type="evidence" value="ECO:0007669"/>
    <property type="project" value="UniProtKB-EC"/>
</dbReference>
<feature type="region of interest" description="Disordered" evidence="6">
    <location>
        <begin position="129"/>
        <end position="254"/>
    </location>
</feature>
<evidence type="ECO:0000256" key="6">
    <source>
        <dbReference type="SAM" id="MobiDB-lite"/>
    </source>
</evidence>
<dbReference type="Gene3D" id="3.40.50.150">
    <property type="entry name" value="Vaccinia Virus protein VP39"/>
    <property type="match status" value="1"/>
</dbReference>
<evidence type="ECO:0000256" key="1">
    <source>
        <dbReference type="ARBA" id="ARBA00011975"/>
    </source>
</evidence>
<dbReference type="SUPFAM" id="SSF53335">
    <property type="entry name" value="S-adenosyl-L-methionine-dependent methyltransferases"/>
    <property type="match status" value="2"/>
</dbReference>
<feature type="compositionally biased region" description="Low complexity" evidence="6">
    <location>
        <begin position="1160"/>
        <end position="1181"/>
    </location>
</feature>
<proteinExistence type="predicted"/>
<reference evidence="7" key="1">
    <citation type="journal article" date="2020" name="bioRxiv">
        <title>Comparative genomics of Chlamydomonas.</title>
        <authorList>
            <person name="Craig R.J."/>
            <person name="Hasan A.R."/>
            <person name="Ness R.W."/>
            <person name="Keightley P.D."/>
        </authorList>
    </citation>
    <scope>NUCLEOTIDE SEQUENCE</scope>
    <source>
        <strain evidence="7">SAG 7.73</strain>
    </source>
</reference>
<feature type="compositionally biased region" description="Low complexity" evidence="6">
    <location>
        <begin position="1603"/>
        <end position="1623"/>
    </location>
</feature>
<dbReference type="EMBL" id="JAEHOC010000053">
    <property type="protein sequence ID" value="KAG2425668.1"/>
    <property type="molecule type" value="Genomic_DNA"/>
</dbReference>
<feature type="region of interest" description="Disordered" evidence="6">
    <location>
        <begin position="481"/>
        <end position="528"/>
    </location>
</feature>
<feature type="compositionally biased region" description="Low complexity" evidence="6">
    <location>
        <begin position="200"/>
        <end position="210"/>
    </location>
</feature>
<feature type="compositionally biased region" description="Acidic residues" evidence="6">
    <location>
        <begin position="1718"/>
        <end position="1799"/>
    </location>
</feature>
<dbReference type="InterPro" id="IPR029063">
    <property type="entry name" value="SAM-dependent_MTases_sf"/>
</dbReference>
<feature type="compositionally biased region" description="Basic and acidic residues" evidence="6">
    <location>
        <begin position="373"/>
        <end position="395"/>
    </location>
</feature>
<name>A0A835VTV5_CHLIN</name>
<dbReference type="GO" id="GO:0005634">
    <property type="term" value="C:nucleus"/>
    <property type="evidence" value="ECO:0007669"/>
    <property type="project" value="TreeGrafter"/>
</dbReference>
<feature type="region of interest" description="Disordered" evidence="6">
    <location>
        <begin position="1300"/>
        <end position="1324"/>
    </location>
</feature>
<feature type="region of interest" description="Disordered" evidence="6">
    <location>
        <begin position="319"/>
        <end position="465"/>
    </location>
</feature>
<feature type="region of interest" description="Disordered" evidence="6">
    <location>
        <begin position="1150"/>
        <end position="1185"/>
    </location>
</feature>
<feature type="compositionally biased region" description="Gly residues" evidence="6">
    <location>
        <begin position="1861"/>
        <end position="1877"/>
    </location>
</feature>
<dbReference type="GO" id="GO:0032259">
    <property type="term" value="P:methylation"/>
    <property type="evidence" value="ECO:0007669"/>
    <property type="project" value="UniProtKB-KW"/>
</dbReference>
<feature type="compositionally biased region" description="Low complexity" evidence="6">
    <location>
        <begin position="352"/>
        <end position="372"/>
    </location>
</feature>
<feature type="compositionally biased region" description="Acidic residues" evidence="6">
    <location>
        <begin position="1624"/>
        <end position="1639"/>
    </location>
</feature>
<evidence type="ECO:0000256" key="5">
    <source>
        <dbReference type="SAM" id="Coils"/>
    </source>
</evidence>
<feature type="compositionally biased region" description="Gly residues" evidence="6">
    <location>
        <begin position="1574"/>
        <end position="1594"/>
    </location>
</feature>
<dbReference type="InterPro" id="IPR001525">
    <property type="entry name" value="C5_MeTfrase"/>
</dbReference>
<dbReference type="OrthoDB" id="546194at2759"/>
<evidence type="ECO:0000313" key="8">
    <source>
        <dbReference type="Proteomes" id="UP000650467"/>
    </source>
</evidence>
<feature type="compositionally biased region" description="Low complexity" evidence="6">
    <location>
        <begin position="1556"/>
        <end position="1573"/>
    </location>
</feature>
<keyword evidence="8" id="KW-1185">Reference proteome</keyword>
<feature type="compositionally biased region" description="Pro residues" evidence="6">
    <location>
        <begin position="486"/>
        <end position="503"/>
    </location>
</feature>
<feature type="compositionally biased region" description="Basic residues" evidence="6">
    <location>
        <begin position="1847"/>
        <end position="1860"/>
    </location>
</feature>
<sequence>MARRPARRLHWDDIEVGGCYAVNTKSKGEVYAEGILKVIAKHPPPTPDAFARWSAARQAAHMDTRGQLSYVWFLRRKDLTIAQVLKGAQARRPHATHKNDKRHFLDLPAGVQLPENELWLSHIYYSPAPDVTPEASEGVAEVEGEDEGEEAEEEEEEEEEEEQGSEEEWDESEAGEWDESEAEDGATGESEGRDEDGGESESAGASSGKGSSEEGEEESGGDDGIQPPEGRGSQHSDMSGGEYEHEYEYDSEGQGPAADLGHVMNAAKLCRRVKVVWLPPNAAIPQPPQPDVYYYRKSVAYEFDRYVFVGPTELGCVHGPQADTGGDNSPDGHDGQLLPLLPQELPPDPLGDRPLPGAGAAAGDAAAAGVPPGERERHPGPEPEPEPTRPADKRRAGASSGAQAALAAATRAAHASGRRTGRKAAAEEQKANDAIAAGTSSGRDGSAGEDAADDQHPPPAVPQLPDTLRCYLCADNPEAVVMPPAQRQPPPQQRAPSAPPPSSRRPAEAEAAAGKGGGGGSGSAAAGMPAAVPVEGPGECRVVPYYTATGAVNCQGSKGPVVGCRADHPSLRHRPPGHRKLLHLCCGPGGFCMHTAGDVLGGGGGWWRGGGGGDLGAGAASAGPGSAAAAAAAGGLSSGTSGSRAGAAGHAGSRVGGAAACDFVRLPGGQWLLQHPCGWQQHAAAAAGSGGGPAVLVNMWAVDKDEHATFTFKVNHRGAVVYRSWLDEFLELVRRWIALNTYLTALDQHERALLRWRRRCRQRQRAAAPAAAAAAAAAYLGDILAVQVMHGSAYDVKTDQLPEPLTPSNTWMAVWVTCAPGQAESEGWRALEAAAAALAAAGRRQQEEEQQPEVGGDGPLLVPVQLLLCGRHALPQHLRLLRRFVEQVREEELIPLPGDVFAILAGTPCQHMSARNVRASKNDMKSPKNRLVMPVLELVELLQPPYVYLEQVLGAIHCGDAEWVRAAKGRLEMLGYNHMMQDVAAGAYGGAESRQRLFITAAHMAWPLAPAPWPTHEYEPRIKREHVKICQPRAPEQHRLLPGSTCGDALMGLGAVDGFSTSTLGSSSSSSAAAASGAGAAAATGDFQVGAGRGDPRLQQVLSSAEPPPGTTSREARLAVAFAFSVPHVALLWRVANHLRELLLAEGAEAEEGEQEKAVEVGVGRSRSDQQQQQQQQSAQQVRLAKKQKTAASGAVAAAAAVAGNGDATPAATTPEKRALERFGQAMLSWRPGDSKASKKQQEQVLTADQEAEKLKSLRTAAEQLLGQLDAARRQFHHVHTAFRLLLESERREATGGIAAAAEPAAAGPRRAGQEGTARGGAAAAAAQPSSTGAGAAAAVAAAAAAAAAGAASPAAARVRECLSGLGLGQAVANHHSQLLSVAEMQRIACIPAAVGGRNTYLFDALLRGSSKKAVAAARGALLPCGHAVYPPGRNVDTVKKAHRLCGRVAPGAVISVIETKSRPMEDVNLHPTATRVFTVRELMRMHTFPDYYTLVTASDSVAAAVSAPRHAVWGPLSYEEVLDYGLEGLRAAGELFRPLAGGGGGGGVGGGGGRASSSSSSSSSSSGSSSSSSGGGGGGGAGGRGRGCGGGRGGGRRGRGGAAAAGAYASSSQPAAAAAASDSDSDSDDEGGFLDDWEPPTGVEAAREALHAAMRAVARDRGHEYRLTGESVAPLAAWGQAAALCHALSGAPWEEGGVRGQARVRMPLWEAAALAVSDEEQEKQEQEGEAEGEEEEEAEEEVGEEWESGEGEEGNGAEEWADCEENEEGQEEGEEEDEEGEEEDEEGEEEDEEEEEEVVAAAPEAGTSGNRQPLEVVDLVSTTSSSSSSSSDGSSSSGGGGEAGWRGRRRTRGIARRGGARQGGGPGRGGGQRVRG</sequence>
<keyword evidence="3" id="KW-0808">Transferase</keyword>
<dbReference type="Gene3D" id="3.90.120.10">
    <property type="entry name" value="DNA Methylase, subunit A, domain 2"/>
    <property type="match status" value="1"/>
</dbReference>
<feature type="compositionally biased region" description="Low complexity" evidence="6">
    <location>
        <begin position="397"/>
        <end position="415"/>
    </location>
</feature>
<dbReference type="GO" id="GO:0044027">
    <property type="term" value="P:negative regulation of gene expression via chromosomal CpG island methylation"/>
    <property type="evidence" value="ECO:0007669"/>
    <property type="project" value="TreeGrafter"/>
</dbReference>
<protein>
    <recommendedName>
        <fullName evidence="1">DNA (cytosine-5-)-methyltransferase</fullName>
        <ecNumber evidence="1">2.1.1.37</ecNumber>
    </recommendedName>
</protein>
<dbReference type="Proteomes" id="UP000650467">
    <property type="component" value="Unassembled WGS sequence"/>
</dbReference>
<dbReference type="GO" id="GO:0003677">
    <property type="term" value="F:DNA binding"/>
    <property type="evidence" value="ECO:0007669"/>
    <property type="project" value="TreeGrafter"/>
</dbReference>
<keyword evidence="5" id="KW-0175">Coiled coil</keyword>
<comment type="caution">
    <text evidence="7">The sequence shown here is derived from an EMBL/GenBank/DDBJ whole genome shotgun (WGS) entry which is preliminary data.</text>
</comment>
<evidence type="ECO:0000256" key="4">
    <source>
        <dbReference type="ARBA" id="ARBA00022691"/>
    </source>
</evidence>
<dbReference type="PANTHER" id="PTHR10629">
    <property type="entry name" value="CYTOSINE-SPECIFIC METHYLTRANSFERASE"/>
    <property type="match status" value="1"/>
</dbReference>
<feature type="region of interest" description="Disordered" evidence="6">
    <location>
        <begin position="1714"/>
        <end position="1877"/>
    </location>
</feature>
<dbReference type="PANTHER" id="PTHR10629:SF52">
    <property type="entry name" value="DNA (CYTOSINE-5)-METHYLTRANSFERASE 1"/>
    <property type="match status" value="1"/>
</dbReference>
<feature type="compositionally biased region" description="Low complexity" evidence="6">
    <location>
        <begin position="1822"/>
        <end position="1836"/>
    </location>
</feature>
<accession>A0A835VTV5</accession>
<evidence type="ECO:0000313" key="7">
    <source>
        <dbReference type="EMBL" id="KAG2425668.1"/>
    </source>
</evidence>
<dbReference type="InterPro" id="IPR050390">
    <property type="entry name" value="C5-Methyltransferase"/>
</dbReference>
<gene>
    <name evidence="7" type="ORF">HXX76_013510</name>
</gene>
<evidence type="ECO:0000256" key="3">
    <source>
        <dbReference type="ARBA" id="ARBA00022679"/>
    </source>
</evidence>
<organism evidence="7 8">
    <name type="scientific">Chlamydomonas incerta</name>
    <dbReference type="NCBI Taxonomy" id="51695"/>
    <lineage>
        <taxon>Eukaryota</taxon>
        <taxon>Viridiplantae</taxon>
        <taxon>Chlorophyta</taxon>
        <taxon>core chlorophytes</taxon>
        <taxon>Chlorophyceae</taxon>
        <taxon>CS clade</taxon>
        <taxon>Chlamydomonadales</taxon>
        <taxon>Chlamydomonadaceae</taxon>
        <taxon>Chlamydomonas</taxon>
    </lineage>
</organism>
<dbReference type="Pfam" id="PF00145">
    <property type="entry name" value="DNA_methylase"/>
    <property type="match status" value="1"/>
</dbReference>
<feature type="compositionally biased region" description="Acidic residues" evidence="6">
    <location>
        <begin position="140"/>
        <end position="199"/>
    </location>
</feature>
<dbReference type="EC" id="2.1.1.37" evidence="1"/>
<keyword evidence="4" id="KW-0949">S-adenosyl-L-methionine</keyword>
<evidence type="ECO:0000256" key="2">
    <source>
        <dbReference type="ARBA" id="ARBA00022603"/>
    </source>
</evidence>